<proteinExistence type="predicted"/>
<accession>A0A6C0IPU6</accession>
<dbReference type="AlphaFoldDB" id="A0A6C0IPU6"/>
<organism evidence="1">
    <name type="scientific">viral metagenome</name>
    <dbReference type="NCBI Taxonomy" id="1070528"/>
    <lineage>
        <taxon>unclassified sequences</taxon>
        <taxon>metagenomes</taxon>
        <taxon>organismal metagenomes</taxon>
    </lineage>
</organism>
<dbReference type="InterPro" id="IPR036910">
    <property type="entry name" value="HMG_box_dom_sf"/>
</dbReference>
<name>A0A6C0IPU6_9ZZZZ</name>
<dbReference type="EMBL" id="MN740237">
    <property type="protein sequence ID" value="QHT95244.1"/>
    <property type="molecule type" value="Genomic_DNA"/>
</dbReference>
<dbReference type="Gene3D" id="1.10.30.10">
    <property type="entry name" value="High mobility group box domain"/>
    <property type="match status" value="1"/>
</dbReference>
<sequence>MTSIKKPQSAFQYYLKAWKDMPKELKVHFIELAKDDKERYEEELLGKEQGEEEEIKKQQIYLQAYSGGCSAVGLDNGSKSYETIGPVVNMIEYTEEEQKKWGVKVKVFEFRTNNGGKWGVHHNQKYHIRTQWGDPNKKGDNIYTYGTNYNYRKDNPYNPIRKFHIMKNIPDYVGAITVHYTSFDNSTWTSQN</sequence>
<evidence type="ECO:0000313" key="1">
    <source>
        <dbReference type="EMBL" id="QHT95244.1"/>
    </source>
</evidence>
<protein>
    <submittedName>
        <fullName evidence="1">Uncharacterized protein</fullName>
    </submittedName>
</protein>
<dbReference type="SUPFAM" id="SSF47095">
    <property type="entry name" value="HMG-box"/>
    <property type="match status" value="1"/>
</dbReference>
<reference evidence="1" key="1">
    <citation type="journal article" date="2020" name="Nature">
        <title>Giant virus diversity and host interactions through global metagenomics.</title>
        <authorList>
            <person name="Schulz F."/>
            <person name="Roux S."/>
            <person name="Paez-Espino D."/>
            <person name="Jungbluth S."/>
            <person name="Walsh D.A."/>
            <person name="Denef V.J."/>
            <person name="McMahon K.D."/>
            <person name="Konstantinidis K.T."/>
            <person name="Eloe-Fadrosh E.A."/>
            <person name="Kyrpides N.C."/>
            <person name="Woyke T."/>
        </authorList>
    </citation>
    <scope>NUCLEOTIDE SEQUENCE</scope>
    <source>
        <strain evidence="1">GVMAG-M-3300024261-37</strain>
    </source>
</reference>